<dbReference type="EC" id="3.1.1.-" evidence="6"/>
<reference evidence="9" key="2">
    <citation type="submission" date="2020-12" db="EMBL/GenBank/DDBJ databases">
        <authorList>
            <person name="Kanost M."/>
        </authorList>
    </citation>
    <scope>NUCLEOTIDE SEQUENCE</scope>
</reference>
<dbReference type="GO" id="GO:0052689">
    <property type="term" value="F:carboxylic ester hydrolase activity"/>
    <property type="evidence" value="ECO:0007669"/>
    <property type="project" value="UniProtKB-KW"/>
</dbReference>
<evidence type="ECO:0000256" key="7">
    <source>
        <dbReference type="SAM" id="MobiDB-lite"/>
    </source>
</evidence>
<dbReference type="SUPFAM" id="SSF53474">
    <property type="entry name" value="alpha/beta-Hydrolases"/>
    <property type="match status" value="1"/>
</dbReference>
<dbReference type="PANTHER" id="PTHR43142:SF1">
    <property type="entry name" value="CARBOXYLIC ESTER HYDROLASE"/>
    <property type="match status" value="1"/>
</dbReference>
<dbReference type="Gene3D" id="3.40.50.1820">
    <property type="entry name" value="alpha/beta hydrolase"/>
    <property type="match status" value="1"/>
</dbReference>
<dbReference type="InterPro" id="IPR019819">
    <property type="entry name" value="Carboxylesterase_B_CS"/>
</dbReference>
<keyword evidence="2" id="KW-0719">Serine esterase</keyword>
<dbReference type="PANTHER" id="PTHR43142">
    <property type="entry name" value="CARBOXYLIC ESTER HYDROLASE"/>
    <property type="match status" value="1"/>
</dbReference>
<keyword evidence="4" id="KW-1015">Disulfide bond</keyword>
<feature type="region of interest" description="Disordered" evidence="7">
    <location>
        <begin position="78"/>
        <end position="103"/>
    </location>
</feature>
<feature type="chain" id="PRO_5038169692" description="Carboxylic ester hydrolase" evidence="6">
    <location>
        <begin position="18"/>
        <end position="619"/>
    </location>
</feature>
<feature type="signal peptide" evidence="6">
    <location>
        <begin position="1"/>
        <end position="17"/>
    </location>
</feature>
<comment type="similarity">
    <text evidence="1 6">Belongs to the type-B carboxylesterase/lipase family.</text>
</comment>
<evidence type="ECO:0000256" key="4">
    <source>
        <dbReference type="ARBA" id="ARBA00023157"/>
    </source>
</evidence>
<keyword evidence="5" id="KW-0325">Glycoprotein</keyword>
<dbReference type="PROSITE" id="PS00122">
    <property type="entry name" value="CARBOXYLESTERASE_B_1"/>
    <property type="match status" value="1"/>
</dbReference>
<dbReference type="InterPro" id="IPR002018">
    <property type="entry name" value="CarbesteraseB"/>
</dbReference>
<proteinExistence type="inferred from homology"/>
<evidence type="ECO:0000313" key="9">
    <source>
        <dbReference type="EMBL" id="KAG6454363.1"/>
    </source>
</evidence>
<evidence type="ECO:0000256" key="6">
    <source>
        <dbReference type="RuleBase" id="RU361235"/>
    </source>
</evidence>
<gene>
    <name evidence="9" type="ORF">O3G_MSEX008690</name>
</gene>
<dbReference type="InterPro" id="IPR019826">
    <property type="entry name" value="Carboxylesterase_B_AS"/>
</dbReference>
<organism evidence="9 10">
    <name type="scientific">Manduca sexta</name>
    <name type="common">Tobacco hawkmoth</name>
    <name type="synonym">Tobacco hornworm</name>
    <dbReference type="NCBI Taxonomy" id="7130"/>
    <lineage>
        <taxon>Eukaryota</taxon>
        <taxon>Metazoa</taxon>
        <taxon>Ecdysozoa</taxon>
        <taxon>Arthropoda</taxon>
        <taxon>Hexapoda</taxon>
        <taxon>Insecta</taxon>
        <taxon>Pterygota</taxon>
        <taxon>Neoptera</taxon>
        <taxon>Endopterygota</taxon>
        <taxon>Lepidoptera</taxon>
        <taxon>Glossata</taxon>
        <taxon>Ditrysia</taxon>
        <taxon>Bombycoidea</taxon>
        <taxon>Sphingidae</taxon>
        <taxon>Sphinginae</taxon>
        <taxon>Sphingini</taxon>
        <taxon>Manduca</taxon>
    </lineage>
</organism>
<feature type="domain" description="Carboxylesterase type B" evidence="8">
    <location>
        <begin position="91"/>
        <end position="611"/>
    </location>
</feature>
<keyword evidence="3 6" id="KW-0378">Hydrolase</keyword>
<dbReference type="EMBL" id="JH668466">
    <property type="protein sequence ID" value="KAG6454363.1"/>
    <property type="molecule type" value="Genomic_DNA"/>
</dbReference>
<dbReference type="Proteomes" id="UP000791440">
    <property type="component" value="Unassembled WGS sequence"/>
</dbReference>
<evidence type="ECO:0000256" key="5">
    <source>
        <dbReference type="ARBA" id="ARBA00023180"/>
    </source>
</evidence>
<keyword evidence="6" id="KW-0732">Signal</keyword>
<dbReference type="AlphaFoldDB" id="A0A921ZAD7"/>
<evidence type="ECO:0000256" key="1">
    <source>
        <dbReference type="ARBA" id="ARBA00005964"/>
    </source>
</evidence>
<accession>A0A921ZAD7</accession>
<evidence type="ECO:0000256" key="3">
    <source>
        <dbReference type="ARBA" id="ARBA00022801"/>
    </source>
</evidence>
<reference evidence="9" key="1">
    <citation type="journal article" date="2016" name="Insect Biochem. Mol. Biol.">
        <title>Multifaceted biological insights from a draft genome sequence of the tobacco hornworm moth, Manduca sexta.</title>
        <authorList>
            <person name="Kanost M.R."/>
            <person name="Arrese E.L."/>
            <person name="Cao X."/>
            <person name="Chen Y.R."/>
            <person name="Chellapilla S."/>
            <person name="Goldsmith M.R."/>
            <person name="Grosse-Wilde E."/>
            <person name="Heckel D.G."/>
            <person name="Herndon N."/>
            <person name="Jiang H."/>
            <person name="Papanicolaou A."/>
            <person name="Qu J."/>
            <person name="Soulages J.L."/>
            <person name="Vogel H."/>
            <person name="Walters J."/>
            <person name="Waterhouse R.M."/>
            <person name="Ahn S.J."/>
            <person name="Almeida F.C."/>
            <person name="An C."/>
            <person name="Aqrawi P."/>
            <person name="Bretschneider A."/>
            <person name="Bryant W.B."/>
            <person name="Bucks S."/>
            <person name="Chao H."/>
            <person name="Chevignon G."/>
            <person name="Christen J.M."/>
            <person name="Clarke D.F."/>
            <person name="Dittmer N.T."/>
            <person name="Ferguson L.C.F."/>
            <person name="Garavelou S."/>
            <person name="Gordon K.H.J."/>
            <person name="Gunaratna R.T."/>
            <person name="Han Y."/>
            <person name="Hauser F."/>
            <person name="He Y."/>
            <person name="Heidel-Fischer H."/>
            <person name="Hirsh A."/>
            <person name="Hu Y."/>
            <person name="Jiang H."/>
            <person name="Kalra D."/>
            <person name="Klinner C."/>
            <person name="Konig C."/>
            <person name="Kovar C."/>
            <person name="Kroll A.R."/>
            <person name="Kuwar S.S."/>
            <person name="Lee S.L."/>
            <person name="Lehman R."/>
            <person name="Li K."/>
            <person name="Li Z."/>
            <person name="Liang H."/>
            <person name="Lovelace S."/>
            <person name="Lu Z."/>
            <person name="Mansfield J.H."/>
            <person name="McCulloch K.J."/>
            <person name="Mathew T."/>
            <person name="Morton B."/>
            <person name="Muzny D.M."/>
            <person name="Neunemann D."/>
            <person name="Ongeri F."/>
            <person name="Pauchet Y."/>
            <person name="Pu L.L."/>
            <person name="Pyrousis I."/>
            <person name="Rao X.J."/>
            <person name="Redding A."/>
            <person name="Roesel C."/>
            <person name="Sanchez-Gracia A."/>
            <person name="Schaack S."/>
            <person name="Shukla A."/>
            <person name="Tetreau G."/>
            <person name="Wang Y."/>
            <person name="Xiong G.H."/>
            <person name="Traut W."/>
            <person name="Walsh T.K."/>
            <person name="Worley K.C."/>
            <person name="Wu D."/>
            <person name="Wu W."/>
            <person name="Wu Y.Q."/>
            <person name="Zhang X."/>
            <person name="Zou Z."/>
            <person name="Zucker H."/>
            <person name="Briscoe A.D."/>
            <person name="Burmester T."/>
            <person name="Clem R.J."/>
            <person name="Feyereisen R."/>
            <person name="Grimmelikhuijzen C.J.P."/>
            <person name="Hamodrakas S.J."/>
            <person name="Hansson B.S."/>
            <person name="Huguet E."/>
            <person name="Jermiin L.S."/>
            <person name="Lan Q."/>
            <person name="Lehman H.K."/>
            <person name="Lorenzen M."/>
            <person name="Merzendorfer H."/>
            <person name="Michalopoulos I."/>
            <person name="Morton D.B."/>
            <person name="Muthukrishnan S."/>
            <person name="Oakeshott J.G."/>
            <person name="Palmer W."/>
            <person name="Park Y."/>
            <person name="Passarelli A.L."/>
            <person name="Rozas J."/>
            <person name="Schwartz L.M."/>
            <person name="Smith W."/>
            <person name="Southgate A."/>
            <person name="Vilcinskas A."/>
            <person name="Vogt R."/>
            <person name="Wang P."/>
            <person name="Werren J."/>
            <person name="Yu X.Q."/>
            <person name="Zhou J.J."/>
            <person name="Brown S.J."/>
            <person name="Scherer S.E."/>
            <person name="Richards S."/>
            <person name="Blissard G.W."/>
        </authorList>
    </citation>
    <scope>NUCLEOTIDE SEQUENCE</scope>
</reference>
<feature type="compositionally biased region" description="Polar residues" evidence="7">
    <location>
        <begin position="91"/>
        <end position="103"/>
    </location>
</feature>
<evidence type="ECO:0000256" key="2">
    <source>
        <dbReference type="ARBA" id="ARBA00022487"/>
    </source>
</evidence>
<evidence type="ECO:0000313" key="10">
    <source>
        <dbReference type="Proteomes" id="UP000791440"/>
    </source>
</evidence>
<sequence length="619" mass="69322">MWSQIVLVTVALVAVRAGCDKAPADFFEAFLPACFVPHASVRSLDGMVGRPVRSLRSSPLVQCPERESNRGRLGAKPIHVAPTQKPDDGPVTTSPSGTFRGSWMSTRRGRQFQAYRGIRYAEPPIGQLRFQPPKDMVRYKDVVDASKEGPACPLPIQWSGPEYYVDEDCLTINVYTPSNKVDKPLPVIFFIHAGGFYSMTGRSDLAGPHYLLDRDVVFVAINYRLASLGFLSAGDKYAPGNNGFKDQVSALRWVQRNIAAFGGDPNLVTITGCSAGSISVMLHMISPMSKGLFHRGISMSASPVSKAPTPKHQFHLAKQQAEILNCPTNSTKAILDCLNTKTWRELGNSLTGFFDSAGDPIGLWGAVVEQDFGQERFLTMQPLDAIRQGKMHTVPYIISQTKHEFFWKAYSILQNQTLTDRMNSQFEQAAPFSFLLPEENIQTVAKTLKEKYLQNKPLVNDEASAKNLGTLYGDSVVGFGVHRLANLMCLHSKHPVYYYQFSYIGNNSHYQDPKTGKPLGAAHHDDMIYVFSLSYQFPLIEPSSPHSHKVDELTAIWYNFARYGDPNPRPDTPELGSLSWPVMKPDQRKYLDFGDKLTIQENMSEDRFKIWEELYPIIY</sequence>
<comment type="caution">
    <text evidence="9">The sequence shown here is derived from an EMBL/GenBank/DDBJ whole genome shotgun (WGS) entry which is preliminary data.</text>
</comment>
<dbReference type="PROSITE" id="PS00941">
    <property type="entry name" value="CARBOXYLESTERASE_B_2"/>
    <property type="match status" value="1"/>
</dbReference>
<protein>
    <recommendedName>
        <fullName evidence="6">Carboxylic ester hydrolase</fullName>
        <ecNumber evidence="6">3.1.1.-</ecNumber>
    </recommendedName>
</protein>
<dbReference type="InterPro" id="IPR029058">
    <property type="entry name" value="AB_hydrolase_fold"/>
</dbReference>
<evidence type="ECO:0000259" key="8">
    <source>
        <dbReference type="Pfam" id="PF00135"/>
    </source>
</evidence>
<keyword evidence="10" id="KW-1185">Reference proteome</keyword>
<name>A0A921ZAD7_MANSE</name>
<dbReference type="Pfam" id="PF00135">
    <property type="entry name" value="COesterase"/>
    <property type="match status" value="1"/>
</dbReference>